<accession>A0A915PIQ0</accession>
<proteinExistence type="predicted"/>
<sequence length="311" mass="36799">MESSAIDHPQKYIVKSNTSSDDDDDDSVIHERCVRYELRRECMLYRAGLSRAFQRKREWHKNCEHEDSPRRRRMNYLISQSTLTPYSDKVVSQHISRTQVWMRNPGRKSFQRGLGTMMKELDNMWFKEKQLLSGSCCNVMSMLFCLRVMSEIEESAEKLVRKYRAQQEFWPPCMQSVQCNGSQLVESVDFAKNPSQIGVYLDHVRSIHSRYRQHIRRDKDTVHLFAERIMTWEKNAGGKLFKKLEGRYEKYLNGIVNTSISILPGIPEVRTMKRLRKLKAIFQLRFKRVLAGWPSKLEEALLCSYCHFVRI</sequence>
<organism evidence="2 3">
    <name type="scientific">Setaria digitata</name>
    <dbReference type="NCBI Taxonomy" id="48799"/>
    <lineage>
        <taxon>Eukaryota</taxon>
        <taxon>Metazoa</taxon>
        <taxon>Ecdysozoa</taxon>
        <taxon>Nematoda</taxon>
        <taxon>Chromadorea</taxon>
        <taxon>Rhabditida</taxon>
        <taxon>Spirurina</taxon>
        <taxon>Spiruromorpha</taxon>
        <taxon>Filarioidea</taxon>
        <taxon>Setariidae</taxon>
        <taxon>Setaria</taxon>
    </lineage>
</organism>
<keyword evidence="2" id="KW-1185">Reference proteome</keyword>
<evidence type="ECO:0000256" key="1">
    <source>
        <dbReference type="SAM" id="MobiDB-lite"/>
    </source>
</evidence>
<reference evidence="3" key="1">
    <citation type="submission" date="2022-11" db="UniProtKB">
        <authorList>
            <consortium name="WormBaseParasite"/>
        </authorList>
    </citation>
    <scope>IDENTIFICATION</scope>
</reference>
<evidence type="ECO:0000313" key="2">
    <source>
        <dbReference type="Proteomes" id="UP000887581"/>
    </source>
</evidence>
<dbReference type="WBParaSite" id="sdigi.contig125.g4839.t1">
    <property type="protein sequence ID" value="sdigi.contig125.g4839.t1"/>
    <property type="gene ID" value="sdigi.contig125.g4839"/>
</dbReference>
<name>A0A915PIQ0_9BILA</name>
<protein>
    <submittedName>
        <fullName evidence="3">Uncharacterized protein</fullName>
    </submittedName>
</protein>
<dbReference type="Proteomes" id="UP000887581">
    <property type="component" value="Unplaced"/>
</dbReference>
<dbReference type="AlphaFoldDB" id="A0A915PIQ0"/>
<feature type="region of interest" description="Disordered" evidence="1">
    <location>
        <begin position="1"/>
        <end position="26"/>
    </location>
</feature>
<evidence type="ECO:0000313" key="3">
    <source>
        <dbReference type="WBParaSite" id="sdigi.contig125.g4839.t1"/>
    </source>
</evidence>